<dbReference type="AlphaFoldDB" id="A0A2S8FMD8"/>
<evidence type="ECO:0000313" key="1">
    <source>
        <dbReference type="EMBL" id="PQO33359.1"/>
    </source>
</evidence>
<comment type="caution">
    <text evidence="1">The sequence shown here is derived from an EMBL/GenBank/DDBJ whole genome shotgun (WGS) entry which is preliminary data.</text>
</comment>
<dbReference type="EMBL" id="PUIA01000035">
    <property type="protein sequence ID" value="PQO33359.1"/>
    <property type="molecule type" value="Genomic_DNA"/>
</dbReference>
<protein>
    <submittedName>
        <fullName evidence="1">Uncharacterized protein</fullName>
    </submittedName>
</protein>
<proteinExistence type="predicted"/>
<dbReference type="Proteomes" id="UP000240009">
    <property type="component" value="Unassembled WGS sequence"/>
</dbReference>
<evidence type="ECO:0000313" key="2">
    <source>
        <dbReference type="Proteomes" id="UP000240009"/>
    </source>
</evidence>
<reference evidence="1 2" key="1">
    <citation type="submission" date="2018-02" db="EMBL/GenBank/DDBJ databases">
        <title>Comparative genomes isolates from brazilian mangrove.</title>
        <authorList>
            <person name="Araujo J.E."/>
            <person name="Taketani R.G."/>
            <person name="Silva M.C.P."/>
            <person name="Loureco M.V."/>
            <person name="Andreote F.D."/>
        </authorList>
    </citation>
    <scope>NUCLEOTIDE SEQUENCE [LARGE SCALE GENOMIC DNA]</scope>
    <source>
        <strain evidence="1 2">HEX-2 MGV</strain>
    </source>
</reference>
<accession>A0A2S8FMD8</accession>
<organism evidence="1 2">
    <name type="scientific">Blastopirellula marina</name>
    <dbReference type="NCBI Taxonomy" id="124"/>
    <lineage>
        <taxon>Bacteria</taxon>
        <taxon>Pseudomonadati</taxon>
        <taxon>Planctomycetota</taxon>
        <taxon>Planctomycetia</taxon>
        <taxon>Pirellulales</taxon>
        <taxon>Pirellulaceae</taxon>
        <taxon>Blastopirellula</taxon>
    </lineage>
</organism>
<sequence>MVINADLVFVARLVKIGDAQKVEGRDVYSTTIDVEQNLKREIFNDDPYDRVQADISRDLSVLNDWLEHSSRLLILYDQNSPYQTNVIELVPGKMEVMQADFSLLREPDEVIRAIKEALKHWSPAIRRIHTFGLYVPRNRIVGTQWEKYHGLILNVPVNQELEERAIEFTRSENYLEREQGVRALRYFKSDENIARLKAFLEDSGWAYLQHAEQNNGIEVRFYGIREAAYNTLKYWGVDAQKPVTREEVRLPAGDDPVK</sequence>
<name>A0A2S8FMD8_9BACT</name>
<gene>
    <name evidence="1" type="ORF">C5Y96_10935</name>
</gene>